<keyword evidence="1" id="KW-0028">Amino-acid biosynthesis</keyword>
<keyword evidence="7" id="KW-1185">Reference proteome</keyword>
<dbReference type="PANTHER" id="PTHR43100:SF1">
    <property type="entry name" value="GLUTAMATE SYNTHASE [NADPH] SMALL CHAIN"/>
    <property type="match status" value="1"/>
</dbReference>
<dbReference type="PROSITE" id="PS51379">
    <property type="entry name" value="4FE4S_FER_2"/>
    <property type="match status" value="1"/>
</dbReference>
<dbReference type="GO" id="GO:0051536">
    <property type="term" value="F:iron-sulfur cluster binding"/>
    <property type="evidence" value="ECO:0007669"/>
    <property type="project" value="InterPro"/>
</dbReference>
<organism evidence="6 7">
    <name type="scientific">Aquipluma nitroreducens</name>
    <dbReference type="NCBI Taxonomy" id="2010828"/>
    <lineage>
        <taxon>Bacteria</taxon>
        <taxon>Pseudomonadati</taxon>
        <taxon>Bacteroidota</taxon>
        <taxon>Bacteroidia</taxon>
        <taxon>Marinilabiliales</taxon>
        <taxon>Prolixibacteraceae</taxon>
        <taxon>Aquipluma</taxon>
    </lineage>
</organism>
<dbReference type="SUPFAM" id="SSF51971">
    <property type="entry name" value="Nucleotide-binding domain"/>
    <property type="match status" value="2"/>
</dbReference>
<protein>
    <submittedName>
        <fullName evidence="6">Glutamate synthase [NADPH] small chain</fullName>
    </submittedName>
</protein>
<evidence type="ECO:0000313" key="6">
    <source>
        <dbReference type="EMBL" id="BBE16620.1"/>
    </source>
</evidence>
<dbReference type="InterPro" id="IPR017896">
    <property type="entry name" value="4Fe4S_Fe-S-bd"/>
</dbReference>
<dbReference type="Pfam" id="PF07992">
    <property type="entry name" value="Pyr_redox_2"/>
    <property type="match status" value="1"/>
</dbReference>
<keyword evidence="2" id="KW-0560">Oxidoreductase</keyword>
<keyword evidence="3" id="KW-0314">Glutamate biosynthesis</keyword>
<feature type="domain" description="4Fe-4S ferredoxin-type" evidence="5">
    <location>
        <begin position="36"/>
        <end position="68"/>
    </location>
</feature>
<dbReference type="Gene3D" id="3.50.50.60">
    <property type="entry name" value="FAD/NAD(P)-binding domain"/>
    <property type="match status" value="2"/>
</dbReference>
<dbReference type="InterPro" id="IPR009051">
    <property type="entry name" value="Helical_ferredxn"/>
</dbReference>
<evidence type="ECO:0000256" key="4">
    <source>
        <dbReference type="ARBA" id="ARBA00029440"/>
    </source>
</evidence>
<gene>
    <name evidence="6" type="ORF">AQPE_0760</name>
</gene>
<dbReference type="InterPro" id="IPR036188">
    <property type="entry name" value="FAD/NAD-bd_sf"/>
</dbReference>
<sequence length="475" mass="52220">MGNPKGFMTIGRKDAGYRPVNDRIYDYGEVEQTLDDKDRIDQASRCMDCGIPFCHWGCPVGSKIPEWQDLIYKKDWKGAYDILHSTNSFPEFTGRVCPAPCEKSCVLAIHNEAVTIRENEASTVEHAFNLGFVQPRIPEVRTGKKVAVVGSGPAGLSAADLLNQAGHTVTVFEKNSAIGGLLRFGIPDFKLSKTVIDRRLEIFLDEGLIFKPNVAVGKDISGDELLAQFDAVVLANGAEQPRDLPVEGRDLKGAYFAMEFLSQSNKRIAGEIIPEEISIFAKDKKVLVIGGGDTGSDCVGTSIRQKARSVTQIEILPKPATERADNNPWPYWPNTLRTSSSHLEGCERRWSLSTKRIIGENGKVKQVELVTVDWDKDEAGRWVMTERQGSEEIIDVDLVLLSMGFTQPVHSGLLDSLGIEYDGRGNVKVNAKKQTSNEKIFACGDVEAGASLVVRAIEAGKIAAMNVDEFLYPTE</sequence>
<dbReference type="PRINTS" id="PR00419">
    <property type="entry name" value="ADXRDTASE"/>
</dbReference>
<dbReference type="GO" id="GO:0016639">
    <property type="term" value="F:oxidoreductase activity, acting on the CH-NH2 group of donors, NAD or NADP as acceptor"/>
    <property type="evidence" value="ECO:0007669"/>
    <property type="project" value="InterPro"/>
</dbReference>
<evidence type="ECO:0000313" key="7">
    <source>
        <dbReference type="Proteomes" id="UP001193389"/>
    </source>
</evidence>
<evidence type="ECO:0000256" key="2">
    <source>
        <dbReference type="ARBA" id="ARBA00023002"/>
    </source>
</evidence>
<dbReference type="GO" id="GO:0006537">
    <property type="term" value="P:glutamate biosynthetic process"/>
    <property type="evidence" value="ECO:0007669"/>
    <property type="project" value="UniProtKB-KW"/>
</dbReference>
<reference evidence="6" key="1">
    <citation type="journal article" date="2020" name="Int. J. Syst. Evol. Microbiol.">
        <title>Aquipluma nitroreducens gen. nov. sp. nov., a novel facultatively anaerobic bacterium isolated from a freshwater lake.</title>
        <authorList>
            <person name="Watanabe M."/>
            <person name="Kojima H."/>
            <person name="Fukui M."/>
        </authorList>
    </citation>
    <scope>NUCLEOTIDE SEQUENCE</scope>
    <source>
        <strain evidence="6">MeG22</strain>
    </source>
</reference>
<dbReference type="EMBL" id="AP018694">
    <property type="protein sequence ID" value="BBE16620.1"/>
    <property type="molecule type" value="Genomic_DNA"/>
</dbReference>
<comment type="pathway">
    <text evidence="4">Amino-acid biosynthesis.</text>
</comment>
<dbReference type="InterPro" id="IPR051394">
    <property type="entry name" value="Glutamate_Synthase"/>
</dbReference>
<dbReference type="NCBIfam" id="TIGR01317">
    <property type="entry name" value="GOGAT_sm_gam"/>
    <property type="match status" value="1"/>
</dbReference>
<evidence type="ECO:0000256" key="1">
    <source>
        <dbReference type="ARBA" id="ARBA00022605"/>
    </source>
</evidence>
<dbReference type="RefSeq" id="WP_318349680.1">
    <property type="nucleotide sequence ID" value="NZ_AP018694.1"/>
</dbReference>
<dbReference type="InterPro" id="IPR006005">
    <property type="entry name" value="Glut_synth_ssu1"/>
</dbReference>
<dbReference type="AlphaFoldDB" id="A0A5K7S559"/>
<dbReference type="Pfam" id="PF14691">
    <property type="entry name" value="Fer4_20"/>
    <property type="match status" value="1"/>
</dbReference>
<dbReference type="Gene3D" id="1.10.1060.10">
    <property type="entry name" value="Alpha-helical ferredoxin"/>
    <property type="match status" value="1"/>
</dbReference>
<dbReference type="InterPro" id="IPR028261">
    <property type="entry name" value="DPD_II"/>
</dbReference>
<dbReference type="PANTHER" id="PTHR43100">
    <property type="entry name" value="GLUTAMATE SYNTHASE [NADPH] SMALL CHAIN"/>
    <property type="match status" value="1"/>
</dbReference>
<dbReference type="Proteomes" id="UP001193389">
    <property type="component" value="Chromosome"/>
</dbReference>
<dbReference type="SUPFAM" id="SSF46548">
    <property type="entry name" value="alpha-helical ferredoxin"/>
    <property type="match status" value="1"/>
</dbReference>
<dbReference type="InterPro" id="IPR023753">
    <property type="entry name" value="FAD/NAD-binding_dom"/>
</dbReference>
<accession>A0A5K7S559</accession>
<name>A0A5K7S559_9BACT</name>
<evidence type="ECO:0000256" key="3">
    <source>
        <dbReference type="ARBA" id="ARBA00023164"/>
    </source>
</evidence>
<evidence type="ECO:0000259" key="5">
    <source>
        <dbReference type="PROSITE" id="PS51379"/>
    </source>
</evidence>
<proteinExistence type="predicted"/>
<dbReference type="KEGG" id="anf:AQPE_0760"/>